<evidence type="ECO:0000256" key="5">
    <source>
        <dbReference type="ARBA" id="ARBA00023002"/>
    </source>
</evidence>
<comment type="similarity">
    <text evidence="2">Belongs to the NADH dehydrogenase family.</text>
</comment>
<comment type="caution">
    <text evidence="7">The sequence shown here is derived from an EMBL/GenBank/DDBJ whole genome shotgun (WGS) entry which is preliminary data.</text>
</comment>
<reference evidence="8" key="1">
    <citation type="journal article" date="2019" name="Int. J. Syst. Evol. Microbiol.">
        <title>The Global Catalogue of Microorganisms (GCM) 10K type strain sequencing project: providing services to taxonomists for standard genome sequencing and annotation.</title>
        <authorList>
            <consortium name="The Broad Institute Genomics Platform"/>
            <consortium name="The Broad Institute Genome Sequencing Center for Infectious Disease"/>
            <person name="Wu L."/>
            <person name="Ma J."/>
        </authorList>
    </citation>
    <scope>NUCLEOTIDE SEQUENCE [LARGE SCALE GENOMIC DNA]</scope>
    <source>
        <strain evidence="8">JCM 17441</strain>
    </source>
</reference>
<dbReference type="PANTHER" id="PTHR42913:SF3">
    <property type="entry name" value="64 KDA MITOCHONDRIAL NADH DEHYDROGENASE (EUROFUNG)"/>
    <property type="match status" value="1"/>
</dbReference>
<dbReference type="InterPro" id="IPR023753">
    <property type="entry name" value="FAD/NAD-binding_dom"/>
</dbReference>
<proteinExistence type="inferred from homology"/>
<evidence type="ECO:0000256" key="2">
    <source>
        <dbReference type="ARBA" id="ARBA00005272"/>
    </source>
</evidence>
<evidence type="ECO:0000313" key="7">
    <source>
        <dbReference type="EMBL" id="GAA4257823.1"/>
    </source>
</evidence>
<sequence>MKTTEIVVLGAGYTGLMAALGTARRTRRLGGRVTLVNPSGRFTERLRMHQIASGQDLAEHRIPDLIAGSGIEFVQGWARGLDPERRTVLVDVDGAEREIRYDIAVIALGSVADTVTVPGVDAHAFTLDSPDTAARLAERLAAEPDGTVAVVGGGLTGIEAAAEIAERHPGGEVLLLGRDEPGSMMSAPAREYLGKSLHRLGVRVRAGVEVAEVRPGAVELAGGEVVPAAAVLWTTGFSARPLAREAGLAVDERGRVLVDATLRSVSHPEIYAVGDSAAVRQAWGVIHGTCQSGMPTGAYAGQAIARRLRGRPVKPFRFGYIHQPVSLGRRDAVIQFTHPDDSPRKFFLTGRAAVFYKEMVTSSPPPVYRMSRRVALPASAFVVAAGRSNRGAPSPA</sequence>
<keyword evidence="4" id="KW-0274">FAD</keyword>
<keyword evidence="8" id="KW-1185">Reference proteome</keyword>
<dbReference type="RefSeq" id="WP_345134794.1">
    <property type="nucleotide sequence ID" value="NZ_BAABAT010000029.1"/>
</dbReference>
<dbReference type="PRINTS" id="PR00469">
    <property type="entry name" value="PNDRDTASEII"/>
</dbReference>
<evidence type="ECO:0000256" key="4">
    <source>
        <dbReference type="ARBA" id="ARBA00022827"/>
    </source>
</evidence>
<dbReference type="Pfam" id="PF07992">
    <property type="entry name" value="Pyr_redox_2"/>
    <property type="match status" value="1"/>
</dbReference>
<evidence type="ECO:0000256" key="3">
    <source>
        <dbReference type="ARBA" id="ARBA00022630"/>
    </source>
</evidence>
<evidence type="ECO:0000259" key="6">
    <source>
        <dbReference type="Pfam" id="PF07992"/>
    </source>
</evidence>
<comment type="cofactor">
    <cofactor evidence="1">
        <name>FAD</name>
        <dbReference type="ChEBI" id="CHEBI:57692"/>
    </cofactor>
</comment>
<keyword evidence="5" id="KW-0560">Oxidoreductase</keyword>
<dbReference type="Gene3D" id="3.50.50.100">
    <property type="match status" value="1"/>
</dbReference>
<protein>
    <submittedName>
        <fullName evidence="7">FAD-dependent oxidoreductase</fullName>
    </submittedName>
</protein>
<feature type="domain" description="FAD/NAD(P)-binding" evidence="6">
    <location>
        <begin position="5"/>
        <end position="280"/>
    </location>
</feature>
<accession>A0ABP8DK74</accession>
<keyword evidence="3" id="KW-0285">Flavoprotein</keyword>
<dbReference type="Proteomes" id="UP001500620">
    <property type="component" value="Unassembled WGS sequence"/>
</dbReference>
<dbReference type="EMBL" id="BAABAT010000029">
    <property type="protein sequence ID" value="GAA4257823.1"/>
    <property type="molecule type" value="Genomic_DNA"/>
</dbReference>
<dbReference type="PRINTS" id="PR00368">
    <property type="entry name" value="FADPNR"/>
</dbReference>
<organism evidence="7 8">
    <name type="scientific">Dactylosporangium darangshiense</name>
    <dbReference type="NCBI Taxonomy" id="579108"/>
    <lineage>
        <taxon>Bacteria</taxon>
        <taxon>Bacillati</taxon>
        <taxon>Actinomycetota</taxon>
        <taxon>Actinomycetes</taxon>
        <taxon>Micromonosporales</taxon>
        <taxon>Micromonosporaceae</taxon>
        <taxon>Dactylosporangium</taxon>
    </lineage>
</organism>
<dbReference type="PANTHER" id="PTHR42913">
    <property type="entry name" value="APOPTOSIS-INDUCING FACTOR 1"/>
    <property type="match status" value="1"/>
</dbReference>
<gene>
    <name evidence="7" type="ORF">GCM10022255_076100</name>
</gene>
<evidence type="ECO:0000313" key="8">
    <source>
        <dbReference type="Proteomes" id="UP001500620"/>
    </source>
</evidence>
<dbReference type="InterPro" id="IPR051169">
    <property type="entry name" value="NADH-Q_oxidoreductase"/>
</dbReference>
<dbReference type="SUPFAM" id="SSF51905">
    <property type="entry name" value="FAD/NAD(P)-binding domain"/>
    <property type="match status" value="1"/>
</dbReference>
<evidence type="ECO:0000256" key="1">
    <source>
        <dbReference type="ARBA" id="ARBA00001974"/>
    </source>
</evidence>
<name>A0ABP8DK74_9ACTN</name>
<dbReference type="InterPro" id="IPR036188">
    <property type="entry name" value="FAD/NAD-bd_sf"/>
</dbReference>